<keyword evidence="1" id="KW-0732">Signal</keyword>
<dbReference type="InterPro" id="IPR050266">
    <property type="entry name" value="AB_hydrolase_sf"/>
</dbReference>
<feature type="domain" description="AB hydrolase-1" evidence="2">
    <location>
        <begin position="64"/>
        <end position="311"/>
    </location>
</feature>
<sequence>MNRRDFLGTCATIAAAAALPACRTVPGGGGTTLDAAAFASLRRFAQTPFGRIAYVERGRGPAALFLHGLPLNGFHWRGSIERLSPYRRCVVPDFMGLGYTEVSGQQDLSPQAQTDMLAAFLDRLAIPSVDLVANDSGGTIAQLFAAQHPGRVRTMLLTNCDVHENCPPPQMRNSINAAKAGTYDQKMQRHLDDRVYARSEKGIVGSAYMDPANVSDETIDYYFRPLVESPLRKSQLNRYLAQLDPNPLLAIEPTLRRLDTPTRMVWGTGDALFPVVWATWLDKILPGSRGIRLVEGGKLFWPEERPDVVAEEARKLWSV</sequence>
<dbReference type="PROSITE" id="PS51318">
    <property type="entry name" value="TAT"/>
    <property type="match status" value="1"/>
</dbReference>
<reference evidence="3 4" key="1">
    <citation type="submission" date="2019-04" db="EMBL/GenBank/DDBJ databases">
        <title>Reference strain of H23.</title>
        <authorList>
            <person name="Luo X."/>
        </authorList>
    </citation>
    <scope>NUCLEOTIDE SEQUENCE [LARGE SCALE GENOMIC DNA]</scope>
    <source>
        <strain evidence="3 4">H23</strain>
    </source>
</reference>
<dbReference type="PANTHER" id="PTHR43798:SF33">
    <property type="entry name" value="HYDROLASE, PUTATIVE (AFU_ORTHOLOGUE AFUA_2G14860)-RELATED"/>
    <property type="match status" value="1"/>
</dbReference>
<dbReference type="AlphaFoldDB" id="A0A4U5JQ69"/>
<dbReference type="EMBL" id="SZUA01000002">
    <property type="protein sequence ID" value="TKR30578.1"/>
    <property type="molecule type" value="Genomic_DNA"/>
</dbReference>
<evidence type="ECO:0000256" key="1">
    <source>
        <dbReference type="ARBA" id="ARBA00022729"/>
    </source>
</evidence>
<dbReference type="OrthoDB" id="9779853at2"/>
<accession>A0A4U5JQ69</accession>
<dbReference type="NCBIfam" id="TIGR01409">
    <property type="entry name" value="TAT_signal_seq"/>
    <property type="match status" value="1"/>
</dbReference>
<keyword evidence="4" id="KW-1185">Reference proteome</keyword>
<dbReference type="Pfam" id="PF12697">
    <property type="entry name" value="Abhydrolase_6"/>
    <property type="match status" value="1"/>
</dbReference>
<dbReference type="PANTHER" id="PTHR43798">
    <property type="entry name" value="MONOACYLGLYCEROL LIPASE"/>
    <property type="match status" value="1"/>
</dbReference>
<protein>
    <submittedName>
        <fullName evidence="3">Alpha/beta hydrolase</fullName>
    </submittedName>
</protein>
<dbReference type="InterPro" id="IPR006311">
    <property type="entry name" value="TAT_signal"/>
</dbReference>
<dbReference type="InterPro" id="IPR019546">
    <property type="entry name" value="TAT_signal_bac_arc"/>
</dbReference>
<dbReference type="Gene3D" id="3.40.50.1820">
    <property type="entry name" value="alpha/beta hydrolase"/>
    <property type="match status" value="1"/>
</dbReference>
<name>A0A4U5JQ69_9GAMM</name>
<dbReference type="Proteomes" id="UP000308707">
    <property type="component" value="Unassembled WGS sequence"/>
</dbReference>
<dbReference type="SUPFAM" id="SSF53474">
    <property type="entry name" value="alpha/beta-Hydrolases"/>
    <property type="match status" value="1"/>
</dbReference>
<dbReference type="InterPro" id="IPR000073">
    <property type="entry name" value="AB_hydrolase_1"/>
</dbReference>
<organism evidence="3 4">
    <name type="scientific">Luteimonas gilva</name>
    <dbReference type="NCBI Taxonomy" id="2572684"/>
    <lineage>
        <taxon>Bacteria</taxon>
        <taxon>Pseudomonadati</taxon>
        <taxon>Pseudomonadota</taxon>
        <taxon>Gammaproteobacteria</taxon>
        <taxon>Lysobacterales</taxon>
        <taxon>Lysobacteraceae</taxon>
        <taxon>Luteimonas</taxon>
    </lineage>
</organism>
<evidence type="ECO:0000313" key="4">
    <source>
        <dbReference type="Proteomes" id="UP000308707"/>
    </source>
</evidence>
<evidence type="ECO:0000259" key="2">
    <source>
        <dbReference type="Pfam" id="PF12697"/>
    </source>
</evidence>
<comment type="caution">
    <text evidence="3">The sequence shown here is derived from an EMBL/GenBank/DDBJ whole genome shotgun (WGS) entry which is preliminary data.</text>
</comment>
<proteinExistence type="predicted"/>
<evidence type="ECO:0000313" key="3">
    <source>
        <dbReference type="EMBL" id="TKR30578.1"/>
    </source>
</evidence>
<keyword evidence="3" id="KW-0378">Hydrolase</keyword>
<dbReference type="GO" id="GO:0016020">
    <property type="term" value="C:membrane"/>
    <property type="evidence" value="ECO:0007669"/>
    <property type="project" value="TreeGrafter"/>
</dbReference>
<dbReference type="RefSeq" id="WP_137267008.1">
    <property type="nucleotide sequence ID" value="NZ_SZUA01000002.1"/>
</dbReference>
<dbReference type="PRINTS" id="PR00111">
    <property type="entry name" value="ABHYDROLASE"/>
</dbReference>
<gene>
    <name evidence="3" type="ORF">FCE95_10730</name>
</gene>
<dbReference type="InterPro" id="IPR029058">
    <property type="entry name" value="AB_hydrolase_fold"/>
</dbReference>
<dbReference type="GO" id="GO:0016787">
    <property type="term" value="F:hydrolase activity"/>
    <property type="evidence" value="ECO:0007669"/>
    <property type="project" value="UniProtKB-KW"/>
</dbReference>